<dbReference type="AlphaFoldDB" id="A0A6I4VRD2"/>
<dbReference type="Proteomes" id="UP000430692">
    <property type="component" value="Unassembled WGS sequence"/>
</dbReference>
<keyword evidence="2" id="KW-1185">Reference proteome</keyword>
<protein>
    <submittedName>
        <fullName evidence="1">Uncharacterized protein</fullName>
    </submittedName>
</protein>
<sequence length="112" mass="12632">MARTSQPTKPTLRVIINKMESVQVMGPTGKLTMKYRLVVEESKPIGDTDLVLSALTEALKLFRDEESKHIQLIHGKPTNKEIVKQAISSLEKAKRDAQDIIDQAWEEYLKAA</sequence>
<comment type="caution">
    <text evidence="1">The sequence shown here is derived from an EMBL/GenBank/DDBJ whole genome shotgun (WGS) entry which is preliminary data.</text>
</comment>
<evidence type="ECO:0000313" key="2">
    <source>
        <dbReference type="Proteomes" id="UP000430692"/>
    </source>
</evidence>
<name>A0A6I4VRD2_9BACL</name>
<evidence type="ECO:0000313" key="1">
    <source>
        <dbReference type="EMBL" id="MXQ52991.1"/>
    </source>
</evidence>
<gene>
    <name evidence="1" type="ORF">GSM42_04430</name>
</gene>
<accession>A0A6I4VRD2</accession>
<organism evidence="1 2">
    <name type="scientific">Shimazuella alba</name>
    <dbReference type="NCBI Taxonomy" id="2690964"/>
    <lineage>
        <taxon>Bacteria</taxon>
        <taxon>Bacillati</taxon>
        <taxon>Bacillota</taxon>
        <taxon>Bacilli</taxon>
        <taxon>Bacillales</taxon>
        <taxon>Thermoactinomycetaceae</taxon>
        <taxon>Shimazuella</taxon>
    </lineage>
</organism>
<reference evidence="1 2" key="1">
    <citation type="submission" date="2019-12" db="EMBL/GenBank/DDBJ databases">
        <title>Whole-genome analyses of novel actinobacteria.</title>
        <authorList>
            <person name="Sahin N."/>
            <person name="Saygin H."/>
        </authorList>
    </citation>
    <scope>NUCLEOTIDE SEQUENCE [LARGE SCALE GENOMIC DNA]</scope>
    <source>
        <strain evidence="1 2">KC615</strain>
    </source>
</reference>
<dbReference type="EMBL" id="WUUL01000002">
    <property type="protein sequence ID" value="MXQ52991.1"/>
    <property type="molecule type" value="Genomic_DNA"/>
</dbReference>
<dbReference type="RefSeq" id="WP_160800326.1">
    <property type="nucleotide sequence ID" value="NZ_WUUL01000002.1"/>
</dbReference>
<proteinExistence type="predicted"/>